<dbReference type="SUPFAM" id="SSF140415">
    <property type="entry name" value="YppE-like"/>
    <property type="match status" value="1"/>
</dbReference>
<dbReference type="Gene3D" id="1.20.120.440">
    <property type="entry name" value="YppE-like"/>
    <property type="match status" value="1"/>
</dbReference>
<proteinExistence type="predicted"/>
<dbReference type="AlphaFoldDB" id="A0A2A4H0Z2"/>
<protein>
    <recommendedName>
        <fullName evidence="3">DUF1798 domain-containing protein</fullName>
    </recommendedName>
</protein>
<organism evidence="1 2">
    <name type="scientific">Staphylococcus delphini</name>
    <dbReference type="NCBI Taxonomy" id="53344"/>
    <lineage>
        <taxon>Bacteria</taxon>
        <taxon>Bacillati</taxon>
        <taxon>Bacillota</taxon>
        <taxon>Bacilli</taxon>
        <taxon>Bacillales</taxon>
        <taxon>Staphylococcaceae</taxon>
        <taxon>Staphylococcus</taxon>
        <taxon>Staphylococcus intermedius group</taxon>
    </lineage>
</organism>
<sequence>MQIVIQQLIHDLTTISQRYEAARAGKQYDFYKEVQPFVQQVDAHLQSLQQFQHTISKQKYFNARKLQRMSSLMAELAVSCHQSTTSKKLFLDQFKAVQHDLNYLSQLERDGHV</sequence>
<name>A0A2A4H0Z2_9STAP</name>
<dbReference type="EMBL" id="MWUU01000001">
    <property type="protein sequence ID" value="PCF57247.1"/>
    <property type="molecule type" value="Genomic_DNA"/>
</dbReference>
<gene>
    <name evidence="1" type="ORF">B5C08_00525</name>
</gene>
<dbReference type="RefSeq" id="WP_096591839.1">
    <property type="nucleotide sequence ID" value="NZ_MWRM01000001.1"/>
</dbReference>
<accession>A0A2A4H0Z2</accession>
<evidence type="ECO:0008006" key="3">
    <source>
        <dbReference type="Google" id="ProtNLM"/>
    </source>
</evidence>
<dbReference type="Pfam" id="PF08807">
    <property type="entry name" value="DUF1798"/>
    <property type="match status" value="1"/>
</dbReference>
<reference evidence="1 2" key="1">
    <citation type="journal article" date="2017" name="PLoS ONE">
        <title>Development of a real-time PCR for detection of Staphylococcus pseudintermedius using a novel automated comparison of whole-genome sequences.</title>
        <authorList>
            <person name="Verstappen K.M."/>
            <person name="Huijbregts L."/>
            <person name="Spaninks M."/>
            <person name="Wagenaar J.A."/>
            <person name="Fluit A.C."/>
            <person name="Duim B."/>
        </authorList>
    </citation>
    <scope>NUCLEOTIDE SEQUENCE [LARGE SCALE GENOMIC DNA]</scope>
    <source>
        <strain evidence="1 2">215070706401-1</strain>
    </source>
</reference>
<evidence type="ECO:0000313" key="2">
    <source>
        <dbReference type="Proteomes" id="UP000218335"/>
    </source>
</evidence>
<dbReference type="InterPro" id="IPR023351">
    <property type="entry name" value="YppE-like_sf"/>
</dbReference>
<evidence type="ECO:0000313" key="1">
    <source>
        <dbReference type="EMBL" id="PCF57247.1"/>
    </source>
</evidence>
<dbReference type="InterPro" id="IPR014913">
    <property type="entry name" value="YppE-like"/>
</dbReference>
<comment type="caution">
    <text evidence="1">The sequence shown here is derived from an EMBL/GenBank/DDBJ whole genome shotgun (WGS) entry which is preliminary data.</text>
</comment>
<dbReference type="Proteomes" id="UP000218335">
    <property type="component" value="Unassembled WGS sequence"/>
</dbReference>